<dbReference type="PROSITE" id="PS51898">
    <property type="entry name" value="TYR_RECOMBINASE"/>
    <property type="match status" value="1"/>
</dbReference>
<dbReference type="InterPro" id="IPR010998">
    <property type="entry name" value="Integrase_recombinase_N"/>
</dbReference>
<evidence type="ECO:0000256" key="1">
    <source>
        <dbReference type="ARBA" id="ARBA00022908"/>
    </source>
</evidence>
<dbReference type="Gene3D" id="1.10.150.130">
    <property type="match status" value="1"/>
</dbReference>
<feature type="domain" description="Tyr recombinase" evidence="5">
    <location>
        <begin position="125"/>
        <end position="172"/>
    </location>
</feature>
<dbReference type="Proteomes" id="UP000198415">
    <property type="component" value="Unassembled WGS sequence"/>
</dbReference>
<evidence type="ECO:0000259" key="6">
    <source>
        <dbReference type="PROSITE" id="PS51900"/>
    </source>
</evidence>
<organism evidence="7 8">
    <name type="scientific">Actinoplanes regularis</name>
    <dbReference type="NCBI Taxonomy" id="52697"/>
    <lineage>
        <taxon>Bacteria</taxon>
        <taxon>Bacillati</taxon>
        <taxon>Actinomycetota</taxon>
        <taxon>Actinomycetes</taxon>
        <taxon>Micromonosporales</taxon>
        <taxon>Micromonosporaceae</taxon>
        <taxon>Actinoplanes</taxon>
    </lineage>
</organism>
<keyword evidence="1" id="KW-0229">DNA integration</keyword>
<evidence type="ECO:0000256" key="3">
    <source>
        <dbReference type="ARBA" id="ARBA00023172"/>
    </source>
</evidence>
<proteinExistence type="predicted"/>
<dbReference type="SUPFAM" id="SSF56349">
    <property type="entry name" value="DNA breaking-rejoining enzymes"/>
    <property type="match status" value="1"/>
</dbReference>
<dbReference type="RefSeq" id="WP_239138771.1">
    <property type="nucleotide sequence ID" value="NZ_BOMU01000100.1"/>
</dbReference>
<dbReference type="GO" id="GO:0006310">
    <property type="term" value="P:DNA recombination"/>
    <property type="evidence" value="ECO:0007669"/>
    <property type="project" value="UniProtKB-KW"/>
</dbReference>
<evidence type="ECO:0000313" key="8">
    <source>
        <dbReference type="Proteomes" id="UP000198415"/>
    </source>
</evidence>
<dbReference type="InterPro" id="IPR004107">
    <property type="entry name" value="Integrase_SAM-like_N"/>
</dbReference>
<protein>
    <submittedName>
        <fullName evidence="7">Phage integrase, N-terminal SAM-like domain</fullName>
    </submittedName>
</protein>
<dbReference type="AlphaFoldDB" id="A0A239GUN6"/>
<dbReference type="InterPro" id="IPR002104">
    <property type="entry name" value="Integrase_catalytic"/>
</dbReference>
<evidence type="ECO:0000313" key="7">
    <source>
        <dbReference type="EMBL" id="SNS72840.1"/>
    </source>
</evidence>
<keyword evidence="8" id="KW-1185">Reference proteome</keyword>
<dbReference type="PROSITE" id="PS51900">
    <property type="entry name" value="CB"/>
    <property type="match status" value="1"/>
</dbReference>
<keyword evidence="2 4" id="KW-0238">DNA-binding</keyword>
<dbReference type="EMBL" id="FZNR01000022">
    <property type="protein sequence ID" value="SNS72840.1"/>
    <property type="molecule type" value="Genomic_DNA"/>
</dbReference>
<dbReference type="InterPro" id="IPR013762">
    <property type="entry name" value="Integrase-like_cat_sf"/>
</dbReference>
<dbReference type="Pfam" id="PF13495">
    <property type="entry name" value="Phage_int_SAM_4"/>
    <property type="match status" value="1"/>
</dbReference>
<evidence type="ECO:0000256" key="2">
    <source>
        <dbReference type="ARBA" id="ARBA00023125"/>
    </source>
</evidence>
<keyword evidence="3" id="KW-0233">DNA recombination</keyword>
<sequence length="172" mass="19618">MDLQRVCHGLTPAWFDYLRDWDRTLRGGNYPETTRYNYLLAVAQLGRYLIENADELEAGDAAQDPTEVERGHVEEFQAWMVTTRSASTALNKHKGLQQFFKWLVEEEDLERSPLDRVKQPKTAQTLIPILGDAETAKILATCKDKGFLSLRDEAIIRVFYNTGVRLSEVAGL</sequence>
<dbReference type="InterPro" id="IPR044068">
    <property type="entry name" value="CB"/>
</dbReference>
<name>A0A239GUN6_9ACTN</name>
<dbReference type="InterPro" id="IPR011010">
    <property type="entry name" value="DNA_brk_join_enz"/>
</dbReference>
<gene>
    <name evidence="7" type="ORF">SAMN06264365_12276</name>
</gene>
<accession>A0A239GUN6</accession>
<feature type="domain" description="Core-binding (CB)" evidence="6">
    <location>
        <begin position="12"/>
        <end position="104"/>
    </location>
</feature>
<dbReference type="GO" id="GO:0003677">
    <property type="term" value="F:DNA binding"/>
    <property type="evidence" value="ECO:0007669"/>
    <property type="project" value="UniProtKB-UniRule"/>
</dbReference>
<reference evidence="7 8" key="1">
    <citation type="submission" date="2017-06" db="EMBL/GenBank/DDBJ databases">
        <authorList>
            <person name="Kim H.J."/>
            <person name="Triplett B.A."/>
        </authorList>
    </citation>
    <scope>NUCLEOTIDE SEQUENCE [LARGE SCALE GENOMIC DNA]</scope>
    <source>
        <strain evidence="7 8">DSM 43151</strain>
    </source>
</reference>
<evidence type="ECO:0000256" key="4">
    <source>
        <dbReference type="PROSITE-ProRule" id="PRU01248"/>
    </source>
</evidence>
<dbReference type="Gene3D" id="1.10.443.10">
    <property type="entry name" value="Intergrase catalytic core"/>
    <property type="match status" value="1"/>
</dbReference>
<dbReference type="GO" id="GO:0015074">
    <property type="term" value="P:DNA integration"/>
    <property type="evidence" value="ECO:0007669"/>
    <property type="project" value="UniProtKB-KW"/>
</dbReference>
<evidence type="ECO:0000259" key="5">
    <source>
        <dbReference type="PROSITE" id="PS51898"/>
    </source>
</evidence>